<keyword evidence="6 7" id="KW-0472">Membrane</keyword>
<feature type="transmembrane region" description="Helical" evidence="7">
    <location>
        <begin position="166"/>
        <end position="183"/>
    </location>
</feature>
<dbReference type="Proteomes" id="UP000225433">
    <property type="component" value="Unassembled WGS sequence"/>
</dbReference>
<name>A0A1V0M4B4_XENHO</name>
<keyword evidence="4 7" id="KW-0812">Transmembrane</keyword>
<evidence type="ECO:0000256" key="4">
    <source>
        <dbReference type="ARBA" id="ARBA00022692"/>
    </source>
</evidence>
<reference evidence="8" key="1">
    <citation type="journal article" date="2017" name="J. Invertebr. Pathol.">
        <title>Identification and bacterial characteristics of Xenorhabdus hominickii ANU101 from an entomopathogenic nematode, Steinernema monticolum.</title>
        <authorList>
            <person name="Park Y."/>
            <person name="Kang S."/>
            <person name="Sadekuzzaman M."/>
            <person name="Kim H."/>
            <person name="Jung J.K."/>
            <person name="Kim Y."/>
        </authorList>
    </citation>
    <scope>NUCLEOTIDE SEQUENCE</scope>
    <source>
        <strain evidence="8">ANU101</strain>
        <plasmid evidence="8">unnamed2</plasmid>
    </source>
</reference>
<organism evidence="8">
    <name type="scientific">Xenorhabdus hominickii</name>
    <dbReference type="NCBI Taxonomy" id="351679"/>
    <lineage>
        <taxon>Bacteria</taxon>
        <taxon>Pseudomonadati</taxon>
        <taxon>Pseudomonadota</taxon>
        <taxon>Gammaproteobacteria</taxon>
        <taxon>Enterobacterales</taxon>
        <taxon>Morganellaceae</taxon>
        <taxon>Xenorhabdus</taxon>
    </lineage>
</organism>
<feature type="transmembrane region" description="Helical" evidence="7">
    <location>
        <begin position="102"/>
        <end position="127"/>
    </location>
</feature>
<dbReference type="Pfam" id="PF07690">
    <property type="entry name" value="MFS_1"/>
    <property type="match status" value="1"/>
</dbReference>
<evidence type="ECO:0000313" key="9">
    <source>
        <dbReference type="EMBL" id="PHM51117.1"/>
    </source>
</evidence>
<reference evidence="9 10" key="2">
    <citation type="journal article" date="2017" name="Nat. Microbiol.">
        <title>Natural product diversity associated with the nematode symbionts Photorhabdus and Xenorhabdus.</title>
        <authorList>
            <person name="Tobias N.J."/>
            <person name="Wolff H."/>
            <person name="Djahanschiri B."/>
            <person name="Grundmann F."/>
            <person name="Kronenwerth M."/>
            <person name="Shi Y.M."/>
            <person name="Simonyi S."/>
            <person name="Grun P."/>
            <person name="Shapiro-Ilan D."/>
            <person name="Pidot S.J."/>
            <person name="Stinear T.P."/>
            <person name="Ebersberger I."/>
            <person name="Bode H.B."/>
        </authorList>
    </citation>
    <scope>NUCLEOTIDE SEQUENCE [LARGE SCALE GENOMIC DNA]</scope>
    <source>
        <strain evidence="9 10">DSM 17903</strain>
    </source>
</reference>
<feature type="transmembrane region" description="Helical" evidence="7">
    <location>
        <begin position="6"/>
        <end position="25"/>
    </location>
</feature>
<evidence type="ECO:0000256" key="3">
    <source>
        <dbReference type="ARBA" id="ARBA00022475"/>
    </source>
</evidence>
<evidence type="ECO:0000313" key="8">
    <source>
        <dbReference type="EMBL" id="ARD69712.1"/>
    </source>
</evidence>
<feature type="transmembrane region" description="Helical" evidence="7">
    <location>
        <begin position="139"/>
        <end position="159"/>
    </location>
</feature>
<gene>
    <name evidence="9" type="ORF">Xhom_04968</name>
</gene>
<dbReference type="SUPFAM" id="SSF103473">
    <property type="entry name" value="MFS general substrate transporter"/>
    <property type="match status" value="1"/>
</dbReference>
<accession>A0A1V0M4B4</accession>
<evidence type="ECO:0000256" key="1">
    <source>
        <dbReference type="ARBA" id="ARBA00004651"/>
    </source>
</evidence>
<evidence type="ECO:0000256" key="2">
    <source>
        <dbReference type="ARBA" id="ARBA00022448"/>
    </source>
</evidence>
<feature type="transmembrane region" description="Helical" evidence="7">
    <location>
        <begin position="37"/>
        <end position="55"/>
    </location>
</feature>
<dbReference type="Gene3D" id="1.20.1250.20">
    <property type="entry name" value="MFS general substrate transporter like domains"/>
    <property type="match status" value="1"/>
</dbReference>
<geneLocation type="plasmid" evidence="8">
    <name>unnamed2</name>
</geneLocation>
<dbReference type="GO" id="GO:0005886">
    <property type="term" value="C:plasma membrane"/>
    <property type="evidence" value="ECO:0007669"/>
    <property type="project" value="UniProtKB-SubCell"/>
</dbReference>
<evidence type="ECO:0000256" key="5">
    <source>
        <dbReference type="ARBA" id="ARBA00022989"/>
    </source>
</evidence>
<evidence type="ECO:0000256" key="7">
    <source>
        <dbReference type="SAM" id="Phobius"/>
    </source>
</evidence>
<feature type="transmembrane region" description="Helical" evidence="7">
    <location>
        <begin position="61"/>
        <end position="81"/>
    </location>
</feature>
<dbReference type="InterPro" id="IPR036259">
    <property type="entry name" value="MFS_trans_sf"/>
</dbReference>
<keyword evidence="3" id="KW-1003">Cell membrane</keyword>
<dbReference type="InterPro" id="IPR011701">
    <property type="entry name" value="MFS"/>
</dbReference>
<dbReference type="PANTHER" id="PTHR42718">
    <property type="entry name" value="MAJOR FACILITATOR SUPERFAMILY MULTIDRUG TRANSPORTER MFSC"/>
    <property type="match status" value="1"/>
</dbReference>
<feature type="transmembrane region" description="Helical" evidence="7">
    <location>
        <begin position="240"/>
        <end position="259"/>
    </location>
</feature>
<feature type="transmembrane region" description="Helical" evidence="7">
    <location>
        <begin position="307"/>
        <end position="329"/>
    </location>
</feature>
<comment type="subcellular location">
    <subcellularLocation>
        <location evidence="1">Cell membrane</location>
        <topology evidence="1">Multi-pass membrane protein</topology>
    </subcellularLocation>
</comment>
<protein>
    <submittedName>
        <fullName evidence="8">Antiseptic resistance protein</fullName>
    </submittedName>
    <submittedName>
        <fullName evidence="9">Transport protein QacB</fullName>
    </submittedName>
</protein>
<evidence type="ECO:0000313" key="10">
    <source>
        <dbReference type="Proteomes" id="UP000225433"/>
    </source>
</evidence>
<dbReference type="AlphaFoldDB" id="A0A1V0M4B4"/>
<keyword evidence="2" id="KW-0813">Transport</keyword>
<dbReference type="EMBL" id="KX517799">
    <property type="protein sequence ID" value="ARD69712.1"/>
    <property type="molecule type" value="Genomic_DNA"/>
</dbReference>
<dbReference type="RefSeq" id="WP_099140120.1">
    <property type="nucleotide sequence ID" value="NZ_CAWNQJ010000058.1"/>
</dbReference>
<dbReference type="EMBL" id="NJAI01000030">
    <property type="protein sequence ID" value="PHM51117.1"/>
    <property type="molecule type" value="Genomic_DNA"/>
</dbReference>
<proteinExistence type="predicted"/>
<keyword evidence="8" id="KW-0614">Plasmid</keyword>
<evidence type="ECO:0000256" key="6">
    <source>
        <dbReference type="ARBA" id="ARBA00023136"/>
    </source>
</evidence>
<feature type="transmembrane region" description="Helical" evidence="7">
    <location>
        <begin position="195"/>
        <end position="219"/>
    </location>
</feature>
<keyword evidence="5 7" id="KW-1133">Transmembrane helix</keyword>
<sequence>MQHNPFLIAVPIVGLLLLFAPFLLPEYRASNSGKLDLLSVILSLIAILPIIYGIKQISKHGLVPDAMATIVIGAVFTFLFVKRQRQLDDPLLDITLFANRTFSIALLVLLVGLIAVGGAMLLVAQYLQLVAGYSPFISGLWMGLAALAMITGGIAAPLIARYIRPGFVVASSLGLSVVGYYLFTQLGNDTYSVIISIIGLSLAYLGNGTIAALGTELVVGSAPPEKAGSASAMTETVQDLGISLGIAILGSIANAVYHYTIVSQIPEHLTGRVRDIVSDSLWSATSIATELPSGLLLNAQVAFTSGFHMAAVVSALGIMILAIVAAISLRHIKIHDDKKQ</sequence>
<dbReference type="PANTHER" id="PTHR42718:SF47">
    <property type="entry name" value="METHYL VIOLOGEN RESISTANCE PROTEIN SMVA"/>
    <property type="match status" value="1"/>
</dbReference>
<dbReference type="GO" id="GO:0022857">
    <property type="term" value="F:transmembrane transporter activity"/>
    <property type="evidence" value="ECO:0007669"/>
    <property type="project" value="InterPro"/>
</dbReference>